<keyword evidence="2" id="KW-1185">Reference proteome</keyword>
<comment type="caution">
    <text evidence="1">The sequence shown here is derived from an EMBL/GenBank/DDBJ whole genome shotgun (WGS) entry which is preliminary data.</text>
</comment>
<proteinExistence type="predicted"/>
<sequence>MAFNRRGCFKCGNVRADDEKRKVSDDCDHRCDSSSSTLLIGHFADSCPEPERLCYNCKQPGHEANQCPQPRTADAKQCYSCGGADCPSVRVNGSGSAGGRCYNCGRFGHLARNCSTNNYHGGNRGHGHRGYGGGRVICYKCGGFNHFARDCQANGVKCYNCGRFGHISRDCPSSQGSGDKSVKTCYRCSERGHIKDPLIGLGHKGLAGSNYLMNRNSLIPPNSFEI</sequence>
<protein>
    <submittedName>
        <fullName evidence="1">11502_t:CDS:1</fullName>
    </submittedName>
</protein>
<accession>A0ACA9KI40</accession>
<organism evidence="1 2">
    <name type="scientific">Cetraspora pellucida</name>
    <dbReference type="NCBI Taxonomy" id="1433469"/>
    <lineage>
        <taxon>Eukaryota</taxon>
        <taxon>Fungi</taxon>
        <taxon>Fungi incertae sedis</taxon>
        <taxon>Mucoromycota</taxon>
        <taxon>Glomeromycotina</taxon>
        <taxon>Glomeromycetes</taxon>
        <taxon>Diversisporales</taxon>
        <taxon>Gigasporaceae</taxon>
        <taxon>Cetraspora</taxon>
    </lineage>
</organism>
<dbReference type="EMBL" id="CAJVPW010001083">
    <property type="protein sequence ID" value="CAG8474856.1"/>
    <property type="molecule type" value="Genomic_DNA"/>
</dbReference>
<dbReference type="Proteomes" id="UP000789366">
    <property type="component" value="Unassembled WGS sequence"/>
</dbReference>
<evidence type="ECO:0000313" key="1">
    <source>
        <dbReference type="EMBL" id="CAG8474856.1"/>
    </source>
</evidence>
<evidence type="ECO:0000313" key="2">
    <source>
        <dbReference type="Proteomes" id="UP000789366"/>
    </source>
</evidence>
<name>A0ACA9KI40_9GLOM</name>
<reference evidence="1" key="1">
    <citation type="submission" date="2021-06" db="EMBL/GenBank/DDBJ databases">
        <authorList>
            <person name="Kallberg Y."/>
            <person name="Tangrot J."/>
            <person name="Rosling A."/>
        </authorList>
    </citation>
    <scope>NUCLEOTIDE SEQUENCE</scope>
    <source>
        <strain evidence="1">28 12/20/2015</strain>
    </source>
</reference>
<gene>
    <name evidence="1" type="ORF">SPELUC_LOCUS1862</name>
</gene>